<reference evidence="3" key="1">
    <citation type="submission" date="2016-11" db="EMBL/GenBank/DDBJ databases">
        <authorList>
            <person name="Varghese N."/>
            <person name="Submissions S."/>
        </authorList>
    </citation>
    <scope>NUCLEOTIDE SEQUENCE [LARGE SCALE GENOMIC DNA]</scope>
    <source>
        <strain evidence="3">DSM 22623</strain>
    </source>
</reference>
<protein>
    <recommendedName>
        <fullName evidence="1">SnoaL-like domain-containing protein</fullName>
    </recommendedName>
</protein>
<gene>
    <name evidence="2" type="ORF">SAMN04488508_102113</name>
</gene>
<keyword evidence="3" id="KW-1185">Reference proteome</keyword>
<evidence type="ECO:0000313" key="3">
    <source>
        <dbReference type="Proteomes" id="UP000184432"/>
    </source>
</evidence>
<dbReference type="InterPro" id="IPR032710">
    <property type="entry name" value="NTF2-like_dom_sf"/>
</dbReference>
<dbReference type="OrthoDB" id="336094at2"/>
<dbReference type="Gene3D" id="3.10.450.50">
    <property type="match status" value="1"/>
</dbReference>
<evidence type="ECO:0000313" key="2">
    <source>
        <dbReference type="EMBL" id="SHI60296.1"/>
    </source>
</evidence>
<dbReference type="Pfam" id="PF20409">
    <property type="entry name" value="SnoaL_5"/>
    <property type="match status" value="1"/>
</dbReference>
<dbReference type="Proteomes" id="UP000184432">
    <property type="component" value="Unassembled WGS sequence"/>
</dbReference>
<organism evidence="2 3">
    <name type="scientific">Aquimarina spongiae</name>
    <dbReference type="NCBI Taxonomy" id="570521"/>
    <lineage>
        <taxon>Bacteria</taxon>
        <taxon>Pseudomonadati</taxon>
        <taxon>Bacteroidota</taxon>
        <taxon>Flavobacteriia</taxon>
        <taxon>Flavobacteriales</taxon>
        <taxon>Flavobacteriaceae</taxon>
        <taxon>Aquimarina</taxon>
    </lineage>
</organism>
<dbReference type="STRING" id="570521.SAMN04488508_102113"/>
<dbReference type="InterPro" id="IPR046860">
    <property type="entry name" value="SnoaL_5"/>
</dbReference>
<dbReference type="SUPFAM" id="SSF54427">
    <property type="entry name" value="NTF2-like"/>
    <property type="match status" value="1"/>
</dbReference>
<dbReference type="RefSeq" id="WP_073314675.1">
    <property type="nucleotide sequence ID" value="NZ_FQYP01000002.1"/>
</dbReference>
<accession>A0A1M6CH40</accession>
<dbReference type="AlphaFoldDB" id="A0A1M6CH40"/>
<evidence type="ECO:0000259" key="1">
    <source>
        <dbReference type="Pfam" id="PF20409"/>
    </source>
</evidence>
<proteinExistence type="predicted"/>
<feature type="domain" description="SnoaL-like" evidence="1">
    <location>
        <begin position="1"/>
        <end position="118"/>
    </location>
</feature>
<dbReference type="EMBL" id="FQYP01000002">
    <property type="protein sequence ID" value="SHI60296.1"/>
    <property type="molecule type" value="Genomic_DNA"/>
</dbReference>
<sequence>MTTEAIAKELKTLLEEGKFEDIYNTLFHQEKVKHIEPQSLHFPELVGVKAIKEKDTVMTGNIEEVTSLEIGDYVTSKNFIAIPYKISLTLKNGDERALDELIIYQVEEGKIILEQFFY</sequence>
<name>A0A1M6CH40_9FLAO</name>